<reference evidence="3" key="1">
    <citation type="submission" date="2016-10" db="EMBL/GenBank/DDBJ databases">
        <authorList>
            <person name="Varghese N."/>
            <person name="Submissions S."/>
        </authorList>
    </citation>
    <scope>NUCLEOTIDE SEQUENCE [LARGE SCALE GENOMIC DNA]</scope>
    <source>
        <strain evidence="3">DSM 23515</strain>
    </source>
</reference>
<dbReference type="InterPro" id="IPR043729">
    <property type="entry name" value="DUF5672"/>
</dbReference>
<dbReference type="AlphaFoldDB" id="A0A1I2JWI1"/>
<protein>
    <recommendedName>
        <fullName evidence="1">DUF5672 domain-containing protein</fullName>
    </recommendedName>
</protein>
<keyword evidence="3" id="KW-1185">Reference proteome</keyword>
<organism evidence="2 3">
    <name type="scientific">Salegentibacter agarivorans</name>
    <dbReference type="NCBI Taxonomy" id="345907"/>
    <lineage>
        <taxon>Bacteria</taxon>
        <taxon>Pseudomonadati</taxon>
        <taxon>Bacteroidota</taxon>
        <taxon>Flavobacteriia</taxon>
        <taxon>Flavobacteriales</taxon>
        <taxon>Flavobacteriaceae</taxon>
        <taxon>Salegentibacter</taxon>
    </lineage>
</organism>
<gene>
    <name evidence="2" type="ORF">SAMN04488033_101114</name>
</gene>
<dbReference type="RefSeq" id="WP_093302007.1">
    <property type="nucleotide sequence ID" value="NZ_FOOH01000001.1"/>
</dbReference>
<feature type="domain" description="DUF5672" evidence="1">
    <location>
        <begin position="52"/>
        <end position="231"/>
    </location>
</feature>
<proteinExistence type="predicted"/>
<name>A0A1I2JWI1_9FLAO</name>
<dbReference type="Proteomes" id="UP000199116">
    <property type="component" value="Unassembled WGS sequence"/>
</dbReference>
<accession>A0A1I2JWI1</accession>
<dbReference type="Pfam" id="PF18922">
    <property type="entry name" value="DUF5672"/>
    <property type="match status" value="1"/>
</dbReference>
<evidence type="ECO:0000259" key="1">
    <source>
        <dbReference type="Pfam" id="PF18922"/>
    </source>
</evidence>
<sequence>MSAAVVIPVYKQEMSKMEEISLMQCLQILGDFPVFIICPKNFNKQSYEKFNLTFEEFETHYFKGISGYNSLMLASHFYERFLNYDYILIHQLDAFIFKNELENWCSKSYDYIGAPWLATNNLTSKILKPFQSKKKKKRAPIFYKVGNGGLSLRKTQVFYQISNELAPLIKEQLEKKDEIYAIEDVFWSLKVPEYFPNFNIPDYKIAAAFALDRKPKIGLKINAGQLPLGCHGFNKPKVVDFWMPIIKAQFQKK</sequence>
<evidence type="ECO:0000313" key="3">
    <source>
        <dbReference type="Proteomes" id="UP000199116"/>
    </source>
</evidence>
<evidence type="ECO:0000313" key="2">
    <source>
        <dbReference type="EMBL" id="SFF58483.1"/>
    </source>
</evidence>
<dbReference type="EMBL" id="FOOH01000001">
    <property type="protein sequence ID" value="SFF58483.1"/>
    <property type="molecule type" value="Genomic_DNA"/>
</dbReference>